<comment type="caution">
    <text evidence="7">The sequence shown here is derived from an EMBL/GenBank/DDBJ whole genome shotgun (WGS) entry which is preliminary data.</text>
</comment>
<evidence type="ECO:0000256" key="1">
    <source>
        <dbReference type="ARBA" id="ARBA00009065"/>
    </source>
</evidence>
<gene>
    <name evidence="7" type="ORF">L1049_009912</name>
</gene>
<organism evidence="7 8">
    <name type="scientific">Liquidambar formosana</name>
    <name type="common">Formosan gum</name>
    <dbReference type="NCBI Taxonomy" id="63359"/>
    <lineage>
        <taxon>Eukaryota</taxon>
        <taxon>Viridiplantae</taxon>
        <taxon>Streptophyta</taxon>
        <taxon>Embryophyta</taxon>
        <taxon>Tracheophyta</taxon>
        <taxon>Spermatophyta</taxon>
        <taxon>Magnoliopsida</taxon>
        <taxon>eudicotyledons</taxon>
        <taxon>Gunneridae</taxon>
        <taxon>Pentapetalae</taxon>
        <taxon>Saxifragales</taxon>
        <taxon>Altingiaceae</taxon>
        <taxon>Liquidambar</taxon>
    </lineage>
</organism>
<evidence type="ECO:0000259" key="6">
    <source>
        <dbReference type="SMART" id="SM00385"/>
    </source>
</evidence>
<evidence type="ECO:0000313" key="7">
    <source>
        <dbReference type="EMBL" id="KAK9267486.1"/>
    </source>
</evidence>
<dbReference type="InterPro" id="IPR006671">
    <property type="entry name" value="Cyclin_N"/>
</dbReference>
<proteinExistence type="inferred from homology"/>
<dbReference type="Gene3D" id="1.10.472.10">
    <property type="entry name" value="Cyclin-like"/>
    <property type="match status" value="2"/>
</dbReference>
<dbReference type="InterPro" id="IPR036915">
    <property type="entry name" value="Cyclin-like_sf"/>
</dbReference>
<dbReference type="PANTHER" id="PTHR10177">
    <property type="entry name" value="CYCLINS"/>
    <property type="match status" value="1"/>
</dbReference>
<dbReference type="SUPFAM" id="SSF47954">
    <property type="entry name" value="Cyclin-like"/>
    <property type="match status" value="1"/>
</dbReference>
<dbReference type="Pfam" id="PF02984">
    <property type="entry name" value="Cyclin_C"/>
    <property type="match status" value="1"/>
</dbReference>
<feature type="domain" description="Cyclin-like" evidence="6">
    <location>
        <begin position="106"/>
        <end position="194"/>
    </location>
</feature>
<evidence type="ECO:0000256" key="3">
    <source>
        <dbReference type="ARBA" id="ARBA00023127"/>
    </source>
</evidence>
<evidence type="ECO:0000256" key="5">
    <source>
        <dbReference type="RuleBase" id="RU000383"/>
    </source>
</evidence>
<sequence>MAQLEEGGGQPNTHEFAIDGDHLYCKEEHGMMDAEDQQQILEKSAHPNYTTISVPSPNLQLYLSLQHPLELQLLLFKEHQTHVRLPITTNLQADSSLNAARREAVHWILSVTSYYTFSALTAVLSVHYLDLFLGSFQTKTRMPWVVQLAAVACLSLAAKLEETHVPLLFDLQVEKSKYMFEPKSIQRMELLVLSTLDWKMNLVTPISFLNHISERLRLVNHRQTEFITLFELLPLSLITDSRFVEYPPSIFAAAITLHVMKQMGCCGQT</sequence>
<dbReference type="EMBL" id="JBBPBK010000016">
    <property type="protein sequence ID" value="KAK9267486.1"/>
    <property type="molecule type" value="Genomic_DNA"/>
</dbReference>
<keyword evidence="2" id="KW-0132">Cell division</keyword>
<dbReference type="AlphaFoldDB" id="A0AAP0N8U8"/>
<dbReference type="GO" id="GO:0051301">
    <property type="term" value="P:cell division"/>
    <property type="evidence" value="ECO:0007669"/>
    <property type="project" value="UniProtKB-KW"/>
</dbReference>
<dbReference type="CDD" id="cd20543">
    <property type="entry name" value="CYCLIN_AtCycD-like_rpt1"/>
    <property type="match status" value="1"/>
</dbReference>
<dbReference type="CDD" id="cd20544">
    <property type="entry name" value="CYCLIN_AtCycD-like_rpt2"/>
    <property type="match status" value="1"/>
</dbReference>
<dbReference type="FunFam" id="1.10.472.10:FF:000060">
    <property type="entry name" value="D6-type cyclin"/>
    <property type="match status" value="1"/>
</dbReference>
<protein>
    <recommendedName>
        <fullName evidence="6">Cyclin-like domain-containing protein</fullName>
    </recommendedName>
</protein>
<dbReference type="InterPro" id="IPR004367">
    <property type="entry name" value="Cyclin_C-dom"/>
</dbReference>
<name>A0AAP0N8U8_LIQFO</name>
<keyword evidence="8" id="KW-1185">Reference proteome</keyword>
<comment type="similarity">
    <text evidence="1">Belongs to the cyclin family. Cyclin D subfamily.</text>
</comment>
<evidence type="ECO:0000256" key="2">
    <source>
        <dbReference type="ARBA" id="ARBA00022618"/>
    </source>
</evidence>
<dbReference type="SMART" id="SM00385">
    <property type="entry name" value="CYCLIN"/>
    <property type="match status" value="1"/>
</dbReference>
<dbReference type="Pfam" id="PF00134">
    <property type="entry name" value="Cyclin_N"/>
    <property type="match status" value="1"/>
</dbReference>
<accession>A0AAP0N8U8</accession>
<evidence type="ECO:0000313" key="8">
    <source>
        <dbReference type="Proteomes" id="UP001415857"/>
    </source>
</evidence>
<reference evidence="7 8" key="1">
    <citation type="journal article" date="2024" name="Plant J.">
        <title>Genome sequences and population genomics reveal climatic adaptation and genomic divergence between two closely related sweetgum species.</title>
        <authorList>
            <person name="Xu W.Q."/>
            <person name="Ren C.Q."/>
            <person name="Zhang X.Y."/>
            <person name="Comes H.P."/>
            <person name="Liu X.H."/>
            <person name="Li Y.G."/>
            <person name="Kettle C.J."/>
            <person name="Jalonen R."/>
            <person name="Gaisberger H."/>
            <person name="Ma Y.Z."/>
            <person name="Qiu Y.X."/>
        </authorList>
    </citation>
    <scope>NUCLEOTIDE SEQUENCE [LARGE SCALE GENOMIC DNA]</scope>
    <source>
        <strain evidence="7">Hangzhou</strain>
    </source>
</reference>
<keyword evidence="4" id="KW-0131">Cell cycle</keyword>
<dbReference type="InterPro" id="IPR039361">
    <property type="entry name" value="Cyclin"/>
</dbReference>
<keyword evidence="3 5" id="KW-0195">Cyclin</keyword>
<dbReference type="InterPro" id="IPR013763">
    <property type="entry name" value="Cyclin-like_dom"/>
</dbReference>
<evidence type="ECO:0000256" key="4">
    <source>
        <dbReference type="ARBA" id="ARBA00023306"/>
    </source>
</evidence>
<dbReference type="Proteomes" id="UP001415857">
    <property type="component" value="Unassembled WGS sequence"/>
</dbReference>